<dbReference type="PANTHER" id="PTHR30346:SF0">
    <property type="entry name" value="HCA OPERON TRANSCRIPTIONAL ACTIVATOR HCAR"/>
    <property type="match status" value="1"/>
</dbReference>
<evidence type="ECO:0000256" key="2">
    <source>
        <dbReference type="ARBA" id="ARBA00023015"/>
    </source>
</evidence>
<gene>
    <name evidence="6" type="ORF">GR156_07640</name>
</gene>
<feature type="domain" description="HTH lysR-type" evidence="5">
    <location>
        <begin position="1"/>
        <end position="58"/>
    </location>
</feature>
<sequence>MRIRQLQCFVVLAEELNFTRAAQRLNMSQPPLSTQIQTLERELGADLISRTSRKVTLTRAGELFLQRASNMLDQYERSLQEIREVQQGQDGMIEIGTTGSILRGGLSELLAGFAAAYPRITLRVHEQSPAAQINEVRSRRTDVSFNRSIPRDEELAHEYGWQEEMVALLRSDHRLAGRDSVSITDLRGDQHVVLRPDSSDFAAYVMSCIVASGYRPRVSQQVIDAQSIPSLVAAGFGVSIVPAGIAKLTTGPLAFLPIRPNPPVSGVYIIYHHHDPVPALQLFLAEIRRRLGHDPAGPAALSPDRRD</sequence>
<dbReference type="RefSeq" id="WP_160785552.1">
    <property type="nucleotide sequence ID" value="NZ_CP086610.1"/>
</dbReference>
<dbReference type="Pfam" id="PF00126">
    <property type="entry name" value="HTH_1"/>
    <property type="match status" value="1"/>
</dbReference>
<dbReference type="EMBL" id="WUML01000004">
    <property type="protein sequence ID" value="MXO00167.1"/>
    <property type="molecule type" value="Genomic_DNA"/>
</dbReference>
<comment type="caution">
    <text evidence="6">The sequence shown here is derived from an EMBL/GenBank/DDBJ whole genome shotgun (WGS) entry which is preliminary data.</text>
</comment>
<accession>A0A6N8TAB5</accession>
<name>A0A6N8TAB5_SHIZO</name>
<dbReference type="AlphaFoldDB" id="A0A6N8TAB5"/>
<keyword evidence="3" id="KW-0238">DNA-binding</keyword>
<dbReference type="SUPFAM" id="SSF53850">
    <property type="entry name" value="Periplasmic binding protein-like II"/>
    <property type="match status" value="1"/>
</dbReference>
<evidence type="ECO:0000313" key="6">
    <source>
        <dbReference type="EMBL" id="MXO00167.1"/>
    </source>
</evidence>
<dbReference type="InterPro" id="IPR036388">
    <property type="entry name" value="WH-like_DNA-bd_sf"/>
</dbReference>
<protein>
    <submittedName>
        <fullName evidence="6">LysR family transcriptional regulator</fullName>
    </submittedName>
</protein>
<proteinExistence type="inferred from homology"/>
<dbReference type="Proteomes" id="UP000440304">
    <property type="component" value="Unassembled WGS sequence"/>
</dbReference>
<keyword evidence="2" id="KW-0805">Transcription regulation</keyword>
<dbReference type="OrthoDB" id="9811588at2"/>
<dbReference type="Pfam" id="PF03466">
    <property type="entry name" value="LysR_substrate"/>
    <property type="match status" value="1"/>
</dbReference>
<reference evidence="6 7" key="1">
    <citation type="submission" date="2019-12" db="EMBL/GenBank/DDBJ databases">
        <title>Shinella granuli gen. nov., sp. nov., and proposal of the reclassification of Zoogloea ramigera ATCC 19623 as Shinella zoogloeoides sp. nov.</title>
        <authorList>
            <person name="Gao J."/>
        </authorList>
    </citation>
    <scope>NUCLEOTIDE SEQUENCE [LARGE SCALE GENOMIC DNA]</scope>
    <source>
        <strain evidence="6 7">DSM 287</strain>
    </source>
</reference>
<organism evidence="6 7">
    <name type="scientific">Shinella zoogloeoides</name>
    <name type="common">Crabtreella saccharophila</name>
    <dbReference type="NCBI Taxonomy" id="352475"/>
    <lineage>
        <taxon>Bacteria</taxon>
        <taxon>Pseudomonadati</taxon>
        <taxon>Pseudomonadota</taxon>
        <taxon>Alphaproteobacteria</taxon>
        <taxon>Hyphomicrobiales</taxon>
        <taxon>Rhizobiaceae</taxon>
        <taxon>Shinella</taxon>
    </lineage>
</organism>
<dbReference type="Gene3D" id="1.10.10.10">
    <property type="entry name" value="Winged helix-like DNA-binding domain superfamily/Winged helix DNA-binding domain"/>
    <property type="match status" value="1"/>
</dbReference>
<dbReference type="Gene3D" id="3.40.190.10">
    <property type="entry name" value="Periplasmic binding protein-like II"/>
    <property type="match status" value="2"/>
</dbReference>
<dbReference type="PROSITE" id="PS50931">
    <property type="entry name" value="HTH_LYSR"/>
    <property type="match status" value="1"/>
</dbReference>
<dbReference type="GO" id="GO:0032993">
    <property type="term" value="C:protein-DNA complex"/>
    <property type="evidence" value="ECO:0007669"/>
    <property type="project" value="TreeGrafter"/>
</dbReference>
<dbReference type="PANTHER" id="PTHR30346">
    <property type="entry name" value="TRANSCRIPTIONAL DUAL REGULATOR HCAR-RELATED"/>
    <property type="match status" value="1"/>
</dbReference>
<evidence type="ECO:0000259" key="5">
    <source>
        <dbReference type="PROSITE" id="PS50931"/>
    </source>
</evidence>
<keyword evidence="4" id="KW-0804">Transcription</keyword>
<dbReference type="InterPro" id="IPR000847">
    <property type="entry name" value="LysR_HTH_N"/>
</dbReference>
<dbReference type="GO" id="GO:0003700">
    <property type="term" value="F:DNA-binding transcription factor activity"/>
    <property type="evidence" value="ECO:0007669"/>
    <property type="project" value="InterPro"/>
</dbReference>
<dbReference type="PRINTS" id="PR00039">
    <property type="entry name" value="HTHLYSR"/>
</dbReference>
<dbReference type="InterPro" id="IPR036390">
    <property type="entry name" value="WH_DNA-bd_sf"/>
</dbReference>
<comment type="similarity">
    <text evidence="1">Belongs to the LysR transcriptional regulatory family.</text>
</comment>
<dbReference type="GO" id="GO:0003677">
    <property type="term" value="F:DNA binding"/>
    <property type="evidence" value="ECO:0007669"/>
    <property type="project" value="UniProtKB-KW"/>
</dbReference>
<evidence type="ECO:0000256" key="1">
    <source>
        <dbReference type="ARBA" id="ARBA00009437"/>
    </source>
</evidence>
<dbReference type="FunFam" id="1.10.10.10:FF:000001">
    <property type="entry name" value="LysR family transcriptional regulator"/>
    <property type="match status" value="1"/>
</dbReference>
<dbReference type="SUPFAM" id="SSF46785">
    <property type="entry name" value="Winged helix' DNA-binding domain"/>
    <property type="match status" value="1"/>
</dbReference>
<evidence type="ECO:0000256" key="4">
    <source>
        <dbReference type="ARBA" id="ARBA00023163"/>
    </source>
</evidence>
<evidence type="ECO:0000313" key="7">
    <source>
        <dbReference type="Proteomes" id="UP000440304"/>
    </source>
</evidence>
<evidence type="ECO:0000256" key="3">
    <source>
        <dbReference type="ARBA" id="ARBA00023125"/>
    </source>
</evidence>
<dbReference type="InterPro" id="IPR005119">
    <property type="entry name" value="LysR_subst-bd"/>
</dbReference>